<evidence type="ECO:0000313" key="2">
    <source>
        <dbReference type="Proteomes" id="UP000054783"/>
    </source>
</evidence>
<name>A0A0V0ZI21_9BILA</name>
<organism evidence="1 2">
    <name type="scientific">Trichinella patagoniensis</name>
    <dbReference type="NCBI Taxonomy" id="990121"/>
    <lineage>
        <taxon>Eukaryota</taxon>
        <taxon>Metazoa</taxon>
        <taxon>Ecdysozoa</taxon>
        <taxon>Nematoda</taxon>
        <taxon>Enoplea</taxon>
        <taxon>Dorylaimia</taxon>
        <taxon>Trichinellida</taxon>
        <taxon>Trichinellidae</taxon>
        <taxon>Trichinella</taxon>
    </lineage>
</organism>
<accession>A0A0V0ZI21</accession>
<gene>
    <name evidence="1" type="ORF">T12_1160</name>
</gene>
<protein>
    <submittedName>
        <fullName evidence="1">Uncharacterized protein</fullName>
    </submittedName>
</protein>
<comment type="caution">
    <text evidence="1">The sequence shown here is derived from an EMBL/GenBank/DDBJ whole genome shotgun (WGS) entry which is preliminary data.</text>
</comment>
<proteinExistence type="predicted"/>
<dbReference type="AlphaFoldDB" id="A0A0V0ZI21"/>
<keyword evidence="2" id="KW-1185">Reference proteome</keyword>
<dbReference type="EMBL" id="JYDQ01000176">
    <property type="protein sequence ID" value="KRY12027.1"/>
    <property type="molecule type" value="Genomic_DNA"/>
</dbReference>
<reference evidence="1 2" key="1">
    <citation type="submission" date="2015-01" db="EMBL/GenBank/DDBJ databases">
        <title>Evolution of Trichinella species and genotypes.</title>
        <authorList>
            <person name="Korhonen P.K."/>
            <person name="Edoardo P."/>
            <person name="Giuseppe L.R."/>
            <person name="Gasser R.B."/>
        </authorList>
    </citation>
    <scope>NUCLEOTIDE SEQUENCE [LARGE SCALE GENOMIC DNA]</scope>
    <source>
        <strain evidence="1">ISS2496</strain>
    </source>
</reference>
<dbReference type="Proteomes" id="UP000054783">
    <property type="component" value="Unassembled WGS sequence"/>
</dbReference>
<sequence>MDYIMNNVEFPTNAASSETGIKACPAVPACFHEDYQWNRIRRVEHGGHQFHYGIGLHAPVGFLQSHAYRLALIAW</sequence>
<evidence type="ECO:0000313" key="1">
    <source>
        <dbReference type="EMBL" id="KRY12027.1"/>
    </source>
</evidence>